<dbReference type="InterPro" id="IPR012338">
    <property type="entry name" value="Beta-lactam/transpept-like"/>
</dbReference>
<proteinExistence type="predicted"/>
<organism evidence="3 4">
    <name type="scientific">Streptomyces coeruleofuscus</name>
    <dbReference type="NCBI Taxonomy" id="66879"/>
    <lineage>
        <taxon>Bacteria</taxon>
        <taxon>Bacillati</taxon>
        <taxon>Actinomycetota</taxon>
        <taxon>Actinomycetes</taxon>
        <taxon>Kitasatosporales</taxon>
        <taxon>Streptomycetaceae</taxon>
        <taxon>Streptomyces</taxon>
    </lineage>
</organism>
<dbReference type="InterPro" id="IPR001466">
    <property type="entry name" value="Beta-lactam-related"/>
</dbReference>
<feature type="signal peptide" evidence="1">
    <location>
        <begin position="1"/>
        <end position="20"/>
    </location>
</feature>
<dbReference type="SUPFAM" id="SSF56601">
    <property type="entry name" value="beta-lactamase/transpeptidase-like"/>
    <property type="match status" value="1"/>
</dbReference>
<dbReference type="InterPro" id="IPR050491">
    <property type="entry name" value="AmpC-like"/>
</dbReference>
<keyword evidence="3" id="KW-0378">Hydrolase</keyword>
<keyword evidence="1" id="KW-0732">Signal</keyword>
<protein>
    <submittedName>
        <fullName evidence="3">Serine hydrolase domain-containing protein</fullName>
    </submittedName>
</protein>
<dbReference type="GO" id="GO:0016787">
    <property type="term" value="F:hydrolase activity"/>
    <property type="evidence" value="ECO:0007669"/>
    <property type="project" value="UniProtKB-KW"/>
</dbReference>
<name>A0ABN3JBH2_9ACTN</name>
<feature type="domain" description="Beta-lactamase-related" evidence="2">
    <location>
        <begin position="62"/>
        <end position="322"/>
    </location>
</feature>
<reference evidence="3 4" key="1">
    <citation type="journal article" date="2019" name="Int. J. Syst. Evol. Microbiol.">
        <title>The Global Catalogue of Microorganisms (GCM) 10K type strain sequencing project: providing services to taxonomists for standard genome sequencing and annotation.</title>
        <authorList>
            <consortium name="The Broad Institute Genomics Platform"/>
            <consortium name="The Broad Institute Genome Sequencing Center for Infectious Disease"/>
            <person name="Wu L."/>
            <person name="Ma J."/>
        </authorList>
    </citation>
    <scope>NUCLEOTIDE SEQUENCE [LARGE SCALE GENOMIC DNA]</scope>
    <source>
        <strain evidence="3 4">JCM 4358</strain>
    </source>
</reference>
<dbReference type="PANTHER" id="PTHR46825">
    <property type="entry name" value="D-ALANYL-D-ALANINE-CARBOXYPEPTIDASE/ENDOPEPTIDASE AMPH"/>
    <property type="match status" value="1"/>
</dbReference>
<dbReference type="EMBL" id="BAAASE010000016">
    <property type="protein sequence ID" value="GAA2425204.1"/>
    <property type="molecule type" value="Genomic_DNA"/>
</dbReference>
<evidence type="ECO:0000256" key="1">
    <source>
        <dbReference type="SAM" id="SignalP"/>
    </source>
</evidence>
<comment type="caution">
    <text evidence="3">The sequence shown here is derived from an EMBL/GenBank/DDBJ whole genome shotgun (WGS) entry which is preliminary data.</text>
</comment>
<dbReference type="PANTHER" id="PTHR46825:SF7">
    <property type="entry name" value="D-ALANYL-D-ALANINE CARBOXYPEPTIDASE"/>
    <property type="match status" value="1"/>
</dbReference>
<keyword evidence="4" id="KW-1185">Reference proteome</keyword>
<evidence type="ECO:0000313" key="3">
    <source>
        <dbReference type="EMBL" id="GAA2425204.1"/>
    </source>
</evidence>
<dbReference type="Gene3D" id="3.40.710.10">
    <property type="entry name" value="DD-peptidase/beta-lactamase superfamily"/>
    <property type="match status" value="1"/>
</dbReference>
<evidence type="ECO:0000259" key="2">
    <source>
        <dbReference type="Pfam" id="PF00144"/>
    </source>
</evidence>
<sequence>MMRFGLRAAAIMTILATELAALTGTAAATASAPGAAPAAGAEVVADAVDPDAAELQAALDRLTAAGAPAALAQVRVGDKAWSGASGVRDIHTRQAARPGDRYRIASITKAMVATVVLQLVDEGRLGLDDAVGRHLPGLLPAAHEKVTISQLLDHTSGIPNYFDVLYPTGTDAELERNRFRYVAPEELVRRAVEQPPATAGQFTYSNTNYVLLGLIAESTTGRPLASELDRRVLRPAGMKDTSYPTLSPFLAGPHVNGYRQDGKGRLVDTTVYTPSVWGAAAGVVSTSGDVNRFFRALSDGTLLPPARLADMRAVNEAGYGLGVVGGGDICPAAPGDRVWGNMGNGFGYRSQSWSSPDGRRQVTFGWTVTVPGVVGPPAVEKAVQEFLVTALAATCGPAAPDPGTKLEAAR</sequence>
<feature type="chain" id="PRO_5047162988" evidence="1">
    <location>
        <begin position="21"/>
        <end position="410"/>
    </location>
</feature>
<dbReference type="Pfam" id="PF00144">
    <property type="entry name" value="Beta-lactamase"/>
    <property type="match status" value="1"/>
</dbReference>
<evidence type="ECO:0000313" key="4">
    <source>
        <dbReference type="Proteomes" id="UP001499986"/>
    </source>
</evidence>
<accession>A0ABN3JBH2</accession>
<gene>
    <name evidence="3" type="ORF">GCM10010255_78800</name>
</gene>
<dbReference type="Proteomes" id="UP001499986">
    <property type="component" value="Unassembled WGS sequence"/>
</dbReference>